<dbReference type="Proteomes" id="UP000027987">
    <property type="component" value="Chromosome"/>
</dbReference>
<comment type="catalytic activity">
    <reaction evidence="10 11">
        <text>7-carboxy-7-carbaguanine + NH4(+) + 2 ATP = 7-cyano-7-carbaguanine + 2 AMP + 2 diphosphate + 2 H(+)</text>
        <dbReference type="Rhea" id="RHEA:27982"/>
        <dbReference type="ChEBI" id="CHEBI:15378"/>
        <dbReference type="ChEBI" id="CHEBI:28938"/>
        <dbReference type="ChEBI" id="CHEBI:30616"/>
        <dbReference type="ChEBI" id="CHEBI:33019"/>
        <dbReference type="ChEBI" id="CHEBI:45075"/>
        <dbReference type="ChEBI" id="CHEBI:61036"/>
        <dbReference type="ChEBI" id="CHEBI:456215"/>
        <dbReference type="EC" id="6.3.4.20"/>
    </reaction>
</comment>
<dbReference type="PANTHER" id="PTHR42914">
    <property type="entry name" value="7-CYANO-7-DEAZAGUANINE SYNTHASE"/>
    <property type="match status" value="1"/>
</dbReference>
<name>A0A075JZW4_9GAMM</name>
<sequence length="228" mass="24175">MTQTSPRKAVVLVSGGMDSAVTIAIAREQGYQVHSLSVAYGQRHSAELAASERVSRLLGAVEHKTVHVDLRTIGGSALTADIDVPLDQTGEQGIPVTYVPARNTIMLSIALGWAEVLGSNDIWCGVNAVDYSGYPDCRPAFIEAFEQLANVATKAGVEGAGIRIHAPLMRMSKADIAREGQRLGVDFSETVSCYQADAEGRACGHCDACRLRAQGFSAAGLPDPTRYA</sequence>
<dbReference type="UniPathway" id="UPA00391"/>
<evidence type="ECO:0000256" key="11">
    <source>
        <dbReference type="HAMAP-Rule" id="MF_01633"/>
    </source>
</evidence>
<evidence type="ECO:0000256" key="2">
    <source>
        <dbReference type="ARBA" id="ARBA00022598"/>
    </source>
</evidence>
<dbReference type="GO" id="GO:0008270">
    <property type="term" value="F:zinc ion binding"/>
    <property type="evidence" value="ECO:0007669"/>
    <property type="project" value="UniProtKB-UniRule"/>
</dbReference>
<keyword evidence="2 11" id="KW-0436">Ligase</keyword>
<dbReference type="OrthoDB" id="9789567at2"/>
<keyword evidence="5 11" id="KW-0671">Queuosine biosynthesis</keyword>
<evidence type="ECO:0000256" key="6">
    <source>
        <dbReference type="ARBA" id="ARBA00022833"/>
    </source>
</evidence>
<feature type="binding site" evidence="11">
    <location>
        <position position="209"/>
    </location>
    <ligand>
        <name>Zn(2+)</name>
        <dbReference type="ChEBI" id="CHEBI:29105"/>
    </ligand>
</feature>
<dbReference type="GO" id="GO:0005524">
    <property type="term" value="F:ATP binding"/>
    <property type="evidence" value="ECO:0007669"/>
    <property type="project" value="UniProtKB-UniRule"/>
</dbReference>
<gene>
    <name evidence="11" type="primary">queC</name>
    <name evidence="12" type="ORF">HY57_07125</name>
</gene>
<dbReference type="GO" id="GO:0008616">
    <property type="term" value="P:tRNA queuosine(34) biosynthetic process"/>
    <property type="evidence" value="ECO:0007669"/>
    <property type="project" value="UniProtKB-UniRule"/>
</dbReference>
<evidence type="ECO:0000313" key="13">
    <source>
        <dbReference type="Proteomes" id="UP000027987"/>
    </source>
</evidence>
<evidence type="ECO:0000256" key="5">
    <source>
        <dbReference type="ARBA" id="ARBA00022785"/>
    </source>
</evidence>
<evidence type="ECO:0000256" key="8">
    <source>
        <dbReference type="ARBA" id="ARBA00037993"/>
    </source>
</evidence>
<evidence type="ECO:0000313" key="12">
    <source>
        <dbReference type="EMBL" id="AIF47057.1"/>
    </source>
</evidence>
<dbReference type="RefSeq" id="WP_019466327.1">
    <property type="nucleotide sequence ID" value="NZ_ALOY01000172.1"/>
</dbReference>
<dbReference type="STRING" id="1217721.HY57_07125"/>
<feature type="binding site" evidence="11">
    <location>
        <begin position="13"/>
        <end position="23"/>
    </location>
    <ligand>
        <name>ATP</name>
        <dbReference type="ChEBI" id="CHEBI:30616"/>
    </ligand>
</feature>
<proteinExistence type="inferred from homology"/>
<dbReference type="AlphaFoldDB" id="A0A075JZW4"/>
<dbReference type="Gene3D" id="3.40.50.620">
    <property type="entry name" value="HUPs"/>
    <property type="match status" value="1"/>
</dbReference>
<dbReference type="HOGENOM" id="CLU_081854_1_1_6"/>
<evidence type="ECO:0000256" key="9">
    <source>
        <dbReference type="ARBA" id="ARBA00039149"/>
    </source>
</evidence>
<dbReference type="InterPro" id="IPR018317">
    <property type="entry name" value="QueC"/>
</dbReference>
<dbReference type="SUPFAM" id="SSF52402">
    <property type="entry name" value="Adenine nucleotide alpha hydrolases-like"/>
    <property type="match status" value="1"/>
</dbReference>
<dbReference type="Pfam" id="PF06508">
    <property type="entry name" value="QueC"/>
    <property type="match status" value="1"/>
</dbReference>
<keyword evidence="7 11" id="KW-0067">ATP-binding</keyword>
<dbReference type="HAMAP" id="MF_01633">
    <property type="entry name" value="QueC"/>
    <property type="match status" value="1"/>
</dbReference>
<dbReference type="PATRIC" id="fig|1217721.7.peg.1483"/>
<comment type="pathway">
    <text evidence="1 11">Purine metabolism; 7-cyano-7-deazaguanine biosynthesis.</text>
</comment>
<evidence type="ECO:0000256" key="1">
    <source>
        <dbReference type="ARBA" id="ARBA00005061"/>
    </source>
</evidence>
<protein>
    <recommendedName>
        <fullName evidence="9 11">7-cyano-7-deazaguanine synthase</fullName>
        <ecNumber evidence="9 11">6.3.4.20</ecNumber>
    </recommendedName>
    <alternativeName>
        <fullName evidence="11">7-cyano-7-carbaguanine synthase</fullName>
    </alternativeName>
    <alternativeName>
        <fullName evidence="11">PreQ(0) synthase</fullName>
    </alternativeName>
    <alternativeName>
        <fullName evidence="11">Queuosine biosynthesis protein QueC</fullName>
    </alternativeName>
</protein>
<dbReference type="PANTHER" id="PTHR42914:SF1">
    <property type="entry name" value="7-CYANO-7-DEAZAGUANINE SYNTHASE"/>
    <property type="match status" value="1"/>
</dbReference>
<dbReference type="NCBIfam" id="TIGR00364">
    <property type="entry name" value="7-cyano-7-deazaguanine synthase QueC"/>
    <property type="match status" value="1"/>
</dbReference>
<keyword evidence="3 11" id="KW-0479">Metal-binding</keyword>
<feature type="binding site" evidence="11">
    <location>
        <position position="193"/>
    </location>
    <ligand>
        <name>Zn(2+)</name>
        <dbReference type="ChEBI" id="CHEBI:29105"/>
    </ligand>
</feature>
<reference evidence="12 13" key="1">
    <citation type="submission" date="2014-07" db="EMBL/GenBank/DDBJ databases">
        <title>Complete Genome Sequence of Dyella japonica Strain A8 Isolated from Malaysian Tropical Soil.</title>
        <authorList>
            <person name="Hui R.K.H."/>
            <person name="Chen J.-W."/>
            <person name="Chan K.-G."/>
            <person name="Leung F.C.C."/>
        </authorList>
    </citation>
    <scope>NUCLEOTIDE SEQUENCE [LARGE SCALE GENOMIC DNA]</scope>
    <source>
        <strain evidence="12 13">A8</strain>
    </source>
</reference>
<dbReference type="EMBL" id="CP008884">
    <property type="protein sequence ID" value="AIF47057.1"/>
    <property type="molecule type" value="Genomic_DNA"/>
</dbReference>
<evidence type="ECO:0000256" key="10">
    <source>
        <dbReference type="ARBA" id="ARBA00047890"/>
    </source>
</evidence>
<dbReference type="KEGG" id="dja:HY57_07125"/>
<keyword evidence="13" id="KW-1185">Reference proteome</keyword>
<evidence type="ECO:0000256" key="7">
    <source>
        <dbReference type="ARBA" id="ARBA00022840"/>
    </source>
</evidence>
<organism evidence="12 13">
    <name type="scientific">Dyella japonica A8</name>
    <dbReference type="NCBI Taxonomy" id="1217721"/>
    <lineage>
        <taxon>Bacteria</taxon>
        <taxon>Pseudomonadati</taxon>
        <taxon>Pseudomonadota</taxon>
        <taxon>Gammaproteobacteria</taxon>
        <taxon>Lysobacterales</taxon>
        <taxon>Rhodanobacteraceae</taxon>
        <taxon>Dyella</taxon>
    </lineage>
</organism>
<evidence type="ECO:0000256" key="4">
    <source>
        <dbReference type="ARBA" id="ARBA00022741"/>
    </source>
</evidence>
<comment type="cofactor">
    <cofactor evidence="11">
        <name>Zn(2+)</name>
        <dbReference type="ChEBI" id="CHEBI:29105"/>
    </cofactor>
    <text evidence="11">Binds 1 zinc ion per subunit.</text>
</comment>
<feature type="binding site" evidence="11">
    <location>
        <position position="203"/>
    </location>
    <ligand>
        <name>Zn(2+)</name>
        <dbReference type="ChEBI" id="CHEBI:29105"/>
    </ligand>
</feature>
<dbReference type="GO" id="GO:0016879">
    <property type="term" value="F:ligase activity, forming carbon-nitrogen bonds"/>
    <property type="evidence" value="ECO:0007669"/>
    <property type="project" value="UniProtKB-UniRule"/>
</dbReference>
<dbReference type="FunFam" id="3.40.50.620:FF:000131">
    <property type="entry name" value="7-cyano-7-deazaguanine synthase"/>
    <property type="match status" value="1"/>
</dbReference>
<accession>A0A075JZW4</accession>
<keyword evidence="6 11" id="KW-0862">Zinc</keyword>
<dbReference type="InterPro" id="IPR014729">
    <property type="entry name" value="Rossmann-like_a/b/a_fold"/>
</dbReference>
<dbReference type="CDD" id="cd01995">
    <property type="entry name" value="QueC-like"/>
    <property type="match status" value="1"/>
</dbReference>
<dbReference type="PIRSF" id="PIRSF006293">
    <property type="entry name" value="ExsB"/>
    <property type="match status" value="1"/>
</dbReference>
<dbReference type="EC" id="6.3.4.20" evidence="9 11"/>
<evidence type="ECO:0000256" key="3">
    <source>
        <dbReference type="ARBA" id="ARBA00022723"/>
    </source>
</evidence>
<comment type="function">
    <text evidence="11">Catalyzes the ATP-dependent conversion of 7-carboxy-7-deazaguanine (CDG) to 7-cyano-7-deazaguanine (preQ(0)).</text>
</comment>
<keyword evidence="4 11" id="KW-0547">Nucleotide-binding</keyword>
<comment type="similarity">
    <text evidence="8 11">Belongs to the QueC family.</text>
</comment>
<feature type="binding site" evidence="11">
    <location>
        <position position="206"/>
    </location>
    <ligand>
        <name>Zn(2+)</name>
        <dbReference type="ChEBI" id="CHEBI:29105"/>
    </ligand>
</feature>